<reference evidence="7 8" key="1">
    <citation type="submission" date="2017-11" db="EMBL/GenBank/DDBJ databases">
        <title>De novo assembly and phasing of dikaryotic genomes from two isolates of Puccinia coronata f. sp. avenae, the causal agent of oat crown rust.</title>
        <authorList>
            <person name="Miller M.E."/>
            <person name="Zhang Y."/>
            <person name="Omidvar V."/>
            <person name="Sperschneider J."/>
            <person name="Schwessinger B."/>
            <person name="Raley C."/>
            <person name="Palmer J.M."/>
            <person name="Garnica D."/>
            <person name="Upadhyaya N."/>
            <person name="Rathjen J."/>
            <person name="Taylor J.M."/>
            <person name="Park R.F."/>
            <person name="Dodds P.N."/>
            <person name="Hirsch C.D."/>
            <person name="Kianian S.F."/>
            <person name="Figueroa M."/>
        </authorList>
    </citation>
    <scope>NUCLEOTIDE SEQUENCE [LARGE SCALE GENOMIC DNA]</scope>
    <source>
        <strain evidence="7">12NC29</strain>
    </source>
</reference>
<dbReference type="AlphaFoldDB" id="A0A2N5V6U8"/>
<evidence type="ECO:0000256" key="4">
    <source>
        <dbReference type="ARBA" id="ARBA00023136"/>
    </source>
</evidence>
<keyword evidence="2" id="KW-0812">Transmembrane</keyword>
<dbReference type="Proteomes" id="UP000235388">
    <property type="component" value="Unassembled WGS sequence"/>
</dbReference>
<organism evidence="7 8">
    <name type="scientific">Puccinia coronata f. sp. avenae</name>
    <dbReference type="NCBI Taxonomy" id="200324"/>
    <lineage>
        <taxon>Eukaryota</taxon>
        <taxon>Fungi</taxon>
        <taxon>Dikarya</taxon>
        <taxon>Basidiomycota</taxon>
        <taxon>Pucciniomycotina</taxon>
        <taxon>Pucciniomycetes</taxon>
        <taxon>Pucciniales</taxon>
        <taxon>Pucciniaceae</taxon>
        <taxon>Puccinia</taxon>
    </lineage>
</organism>
<dbReference type="PANTHER" id="PTHR11863">
    <property type="entry name" value="STEROL DESATURASE"/>
    <property type="match status" value="1"/>
</dbReference>
<accession>A0A2N5V6U8</accession>
<dbReference type="STRING" id="200324.A0A2N5V6U8"/>
<dbReference type="OrthoDB" id="408954at2759"/>
<evidence type="ECO:0000256" key="1">
    <source>
        <dbReference type="ARBA" id="ARBA00004370"/>
    </source>
</evidence>
<dbReference type="GO" id="GO:0016491">
    <property type="term" value="F:oxidoreductase activity"/>
    <property type="evidence" value="ECO:0007669"/>
    <property type="project" value="InterPro"/>
</dbReference>
<dbReference type="EMBL" id="PGCJ01000125">
    <property type="protein sequence ID" value="PLW45733.1"/>
    <property type="molecule type" value="Genomic_DNA"/>
</dbReference>
<dbReference type="InterPro" id="IPR050307">
    <property type="entry name" value="Sterol_Desaturase_Related"/>
</dbReference>
<gene>
    <name evidence="7" type="ORF">PCANC_08032</name>
</gene>
<evidence type="ECO:0000259" key="6">
    <source>
        <dbReference type="Pfam" id="PF04116"/>
    </source>
</evidence>
<keyword evidence="4" id="KW-0472">Membrane</keyword>
<evidence type="ECO:0000313" key="8">
    <source>
        <dbReference type="Proteomes" id="UP000235388"/>
    </source>
</evidence>
<sequence>MGAFSNIKGLQYYQNPADDPYVTLDDLAYWWGLPILQFLWASFVLDTWQYFWHRAFHMNQFLYKHIHSVHHRLYCPYSFGALYNHLLEGFILDTLGAVIAHWASAMSVRQATLLFGISTAKTVDNRCGLALPFDPLQHLFGNNVVYHDIHHQQFGIKKNFSQTYFVHWDVLMGTHMTSAEADARRAKISGVQRPATAAAAMPSPSLSSSLSVPASLSLLDSSEDSNMDYKALTSLKLKTRKIPLPTTRVPLPKKTQRNGSSRTKIIKADKPTGNPPDASRPSPTIQFQGGYGQPSVATTSPSLLPANCCLPPLATASCRPLDPAEAPDSPLLPLAPAAPSCRPLDPEEAPDSPLLPSGHRLPPLATASPSCRPLDPAEAPDLPLLPSGHRLPPLATAAPSCRPLDPAEAPDLPLLPSGHCLPPLATASCHPLDPAEAPNLPLLRITLPFYLSCD</sequence>
<feature type="compositionally biased region" description="Low complexity" evidence="5">
    <location>
        <begin position="373"/>
        <end position="386"/>
    </location>
</feature>
<evidence type="ECO:0000256" key="3">
    <source>
        <dbReference type="ARBA" id="ARBA00022989"/>
    </source>
</evidence>
<dbReference type="InterPro" id="IPR006694">
    <property type="entry name" value="Fatty_acid_hydroxylase"/>
</dbReference>
<dbReference type="GO" id="GO:0016020">
    <property type="term" value="C:membrane"/>
    <property type="evidence" value="ECO:0007669"/>
    <property type="project" value="UniProtKB-SubCell"/>
</dbReference>
<feature type="compositionally biased region" description="Low complexity" evidence="5">
    <location>
        <begin position="329"/>
        <end position="343"/>
    </location>
</feature>
<feature type="domain" description="Fatty acid hydroxylase" evidence="6">
    <location>
        <begin position="39"/>
        <end position="174"/>
    </location>
</feature>
<dbReference type="Pfam" id="PF04116">
    <property type="entry name" value="FA_hydroxylase"/>
    <property type="match status" value="1"/>
</dbReference>
<comment type="subcellular location">
    <subcellularLocation>
        <location evidence="1">Membrane</location>
    </subcellularLocation>
</comment>
<evidence type="ECO:0000256" key="5">
    <source>
        <dbReference type="SAM" id="MobiDB-lite"/>
    </source>
</evidence>
<evidence type="ECO:0000313" key="7">
    <source>
        <dbReference type="EMBL" id="PLW45733.1"/>
    </source>
</evidence>
<feature type="region of interest" description="Disordered" evidence="5">
    <location>
        <begin position="329"/>
        <end position="388"/>
    </location>
</feature>
<comment type="caution">
    <text evidence="7">The sequence shown here is derived from an EMBL/GenBank/DDBJ whole genome shotgun (WGS) entry which is preliminary data.</text>
</comment>
<evidence type="ECO:0000256" key="2">
    <source>
        <dbReference type="ARBA" id="ARBA00022692"/>
    </source>
</evidence>
<protein>
    <recommendedName>
        <fullName evidence="6">Fatty acid hydroxylase domain-containing protein</fullName>
    </recommendedName>
</protein>
<keyword evidence="3" id="KW-1133">Transmembrane helix</keyword>
<feature type="region of interest" description="Disordered" evidence="5">
    <location>
        <begin position="243"/>
        <end position="298"/>
    </location>
</feature>
<proteinExistence type="predicted"/>
<keyword evidence="8" id="KW-1185">Reference proteome</keyword>
<name>A0A2N5V6U8_9BASI</name>
<dbReference type="GO" id="GO:0005506">
    <property type="term" value="F:iron ion binding"/>
    <property type="evidence" value="ECO:0007669"/>
    <property type="project" value="InterPro"/>
</dbReference>
<dbReference type="GO" id="GO:0008610">
    <property type="term" value="P:lipid biosynthetic process"/>
    <property type="evidence" value="ECO:0007669"/>
    <property type="project" value="InterPro"/>
</dbReference>